<dbReference type="SUPFAM" id="SSF75304">
    <property type="entry name" value="Amidase signature (AS) enzymes"/>
    <property type="match status" value="1"/>
</dbReference>
<sequence length="455" mass="47097">MWESTFSASRAPIEVSMGTPRRFADWESRDEAQRSAALVHARAAMAGLGRRLGAVVHAMPGGSGQDGPLAGLAYAAKDMIATGLHTPGWGRAVPSSGIGERATVLRRLDAAGATLVAVAEMTELAYEPSGHNSSRGRVLNPWDFDRIVGGSSSGSAALVAAGCCDVALGSDTGGSVRIPAHCCGVTALKPTRGALPLDGVMPLAPSLDTIGLFARSAADLARVWPVLSASPSGSAALPRRAVVLDEALDDSDPAIVRACEAAIDILVTLVIDVVSHPGFPEAADQHALAVMQAEAARSHAALIDDPGTEPVLRRRLAKGLAIDDRALAESLAARVPLCEAFLRGTLVDADIAILPVMPVATPRVAEVTPGDPAFDPKRLYALSRFTRFVNYLGLPALALPAGFDDAGLPVGVQLVGRPGAEAQLLALGRAFQARTDFHGRVPRAVADEITTGWAA</sequence>
<reference evidence="4 5" key="1">
    <citation type="submission" date="2017-07" db="EMBL/GenBank/DDBJ databases">
        <title>Draft Genome Sequences of Select Purple Nonsulfur Bacteria.</title>
        <authorList>
            <person name="Lasarre B."/>
            <person name="Mckinlay J.B."/>
        </authorList>
    </citation>
    <scope>NUCLEOTIDE SEQUENCE [LARGE SCALE GENOMIC DNA]</scope>
    <source>
        <strain evidence="4 5">DSM 5909</strain>
    </source>
</reference>
<dbReference type="InterPro" id="IPR023631">
    <property type="entry name" value="Amidase_dom"/>
</dbReference>
<protein>
    <recommendedName>
        <fullName evidence="2">Indoleacetamide hydrolase</fullName>
    </recommendedName>
</protein>
<evidence type="ECO:0000259" key="3">
    <source>
        <dbReference type="Pfam" id="PF01425"/>
    </source>
</evidence>
<dbReference type="AlphaFoldDB" id="A0A327KKI1"/>
<dbReference type="EMBL" id="NPEX01000349">
    <property type="protein sequence ID" value="RAI38606.1"/>
    <property type="molecule type" value="Genomic_DNA"/>
</dbReference>
<keyword evidence="5" id="KW-1185">Reference proteome</keyword>
<evidence type="ECO:0000313" key="5">
    <source>
        <dbReference type="Proteomes" id="UP000249130"/>
    </source>
</evidence>
<dbReference type="PANTHER" id="PTHR11895:SF176">
    <property type="entry name" value="AMIDASE AMID-RELATED"/>
    <property type="match status" value="1"/>
</dbReference>
<dbReference type="PROSITE" id="PS00571">
    <property type="entry name" value="AMIDASES"/>
    <property type="match status" value="1"/>
</dbReference>
<accession>A0A327KKI1</accession>
<dbReference type="Proteomes" id="UP000249130">
    <property type="component" value="Unassembled WGS sequence"/>
</dbReference>
<comment type="caution">
    <text evidence="4">The sequence shown here is derived from an EMBL/GenBank/DDBJ whole genome shotgun (WGS) entry which is preliminary data.</text>
</comment>
<proteinExistence type="predicted"/>
<dbReference type="Gene3D" id="3.90.1300.10">
    <property type="entry name" value="Amidase signature (AS) domain"/>
    <property type="match status" value="1"/>
</dbReference>
<organism evidence="4 5">
    <name type="scientific">Rhodoplanes roseus</name>
    <dbReference type="NCBI Taxonomy" id="29409"/>
    <lineage>
        <taxon>Bacteria</taxon>
        <taxon>Pseudomonadati</taxon>
        <taxon>Pseudomonadota</taxon>
        <taxon>Alphaproteobacteria</taxon>
        <taxon>Hyphomicrobiales</taxon>
        <taxon>Nitrobacteraceae</taxon>
        <taxon>Rhodoplanes</taxon>
    </lineage>
</organism>
<dbReference type="Pfam" id="PF01425">
    <property type="entry name" value="Amidase"/>
    <property type="match status" value="1"/>
</dbReference>
<dbReference type="InterPro" id="IPR036928">
    <property type="entry name" value="AS_sf"/>
</dbReference>
<dbReference type="InterPro" id="IPR000120">
    <property type="entry name" value="Amidase"/>
</dbReference>
<dbReference type="GO" id="GO:0003824">
    <property type="term" value="F:catalytic activity"/>
    <property type="evidence" value="ECO:0007669"/>
    <property type="project" value="InterPro"/>
</dbReference>
<dbReference type="InterPro" id="IPR020556">
    <property type="entry name" value="Amidase_CS"/>
</dbReference>
<gene>
    <name evidence="4" type="ORF">CH341_27555</name>
</gene>
<dbReference type="PANTHER" id="PTHR11895">
    <property type="entry name" value="TRANSAMIDASE"/>
    <property type="match status" value="1"/>
</dbReference>
<evidence type="ECO:0000256" key="1">
    <source>
        <dbReference type="ARBA" id="ARBA00003871"/>
    </source>
</evidence>
<evidence type="ECO:0000313" key="4">
    <source>
        <dbReference type="EMBL" id="RAI38606.1"/>
    </source>
</evidence>
<name>A0A327KKI1_9BRAD</name>
<feature type="domain" description="Amidase" evidence="3">
    <location>
        <begin position="64"/>
        <end position="425"/>
    </location>
</feature>
<evidence type="ECO:0000256" key="2">
    <source>
        <dbReference type="ARBA" id="ARBA00021874"/>
    </source>
</evidence>
<dbReference type="OrthoDB" id="9777859at2"/>
<comment type="function">
    <text evidence="1">Hydrolyzes indole-3-acetamide (IAM) into indole-3-acetic acid (IAA).</text>
</comment>